<dbReference type="Pfam" id="PF21866">
    <property type="entry name" value="DUF6915"/>
    <property type="match status" value="1"/>
</dbReference>
<gene>
    <name evidence="2" type="ORF">C8N29_10980</name>
</gene>
<dbReference type="RefSeq" id="WP_107865972.1">
    <property type="nucleotide sequence ID" value="NZ_QAON01000009.1"/>
</dbReference>
<evidence type="ECO:0000313" key="2">
    <source>
        <dbReference type="EMBL" id="PTQ89059.1"/>
    </source>
</evidence>
<keyword evidence="3" id="KW-1185">Reference proteome</keyword>
<name>A0A2T5IYH6_9GAMM</name>
<sequence length="205" mass="23746">MNAIQHCRVSQKRWGGQPEDYYAIHDFIDCTKALCPDSRHRIFHTMWAVKHIIVPVFGHTLINSDGKSVDIKDMCERDHLLVDFHNKYIPTLGDFVAAIDDVDIKNLGQRIEKFHQDYIQDNQISALMLSPLSSTGQLKSLLITHNSWFMNDILPKIFHTNPVIADFDLSPSTFFNAMRFELWMDNAMSPPPSAQKLYQHRVHVR</sequence>
<dbReference type="InterPro" id="IPR054061">
    <property type="entry name" value="DUF6915"/>
</dbReference>
<feature type="domain" description="DUF6915" evidence="1">
    <location>
        <begin position="1"/>
        <end position="100"/>
    </location>
</feature>
<protein>
    <recommendedName>
        <fullName evidence="1">DUF6915 domain-containing protein</fullName>
    </recommendedName>
</protein>
<dbReference type="AlphaFoldDB" id="A0A2T5IYH6"/>
<dbReference type="Proteomes" id="UP000244223">
    <property type="component" value="Unassembled WGS sequence"/>
</dbReference>
<reference evidence="2 3" key="1">
    <citation type="submission" date="2018-04" db="EMBL/GenBank/DDBJ databases">
        <title>Genomic Encyclopedia of Archaeal and Bacterial Type Strains, Phase II (KMG-II): from individual species to whole genera.</title>
        <authorList>
            <person name="Goeker M."/>
        </authorList>
    </citation>
    <scope>NUCLEOTIDE SEQUENCE [LARGE SCALE GENOMIC DNA]</scope>
    <source>
        <strain evidence="2 3">DSM 5822</strain>
    </source>
</reference>
<dbReference type="OrthoDB" id="68427at2"/>
<proteinExistence type="predicted"/>
<accession>A0A2T5IYH6</accession>
<evidence type="ECO:0000313" key="3">
    <source>
        <dbReference type="Proteomes" id="UP000244223"/>
    </source>
</evidence>
<dbReference type="EMBL" id="QAON01000009">
    <property type="protein sequence ID" value="PTQ89059.1"/>
    <property type="molecule type" value="Genomic_DNA"/>
</dbReference>
<organism evidence="2 3">
    <name type="scientific">Agitococcus lubricus</name>
    <dbReference type="NCBI Taxonomy" id="1077255"/>
    <lineage>
        <taxon>Bacteria</taxon>
        <taxon>Pseudomonadati</taxon>
        <taxon>Pseudomonadota</taxon>
        <taxon>Gammaproteobacteria</taxon>
        <taxon>Moraxellales</taxon>
        <taxon>Moraxellaceae</taxon>
        <taxon>Agitococcus</taxon>
    </lineage>
</organism>
<evidence type="ECO:0000259" key="1">
    <source>
        <dbReference type="Pfam" id="PF21866"/>
    </source>
</evidence>
<comment type="caution">
    <text evidence="2">The sequence shown here is derived from an EMBL/GenBank/DDBJ whole genome shotgun (WGS) entry which is preliminary data.</text>
</comment>